<dbReference type="KEGG" id="sbj:CF168_13030"/>
<dbReference type="RefSeq" id="WP_011622269.1">
    <property type="nucleotide sequence ID" value="NZ_CP022358.1"/>
</dbReference>
<organism evidence="1 2">
    <name type="scientific">Shewanella bicestrii</name>
    <dbReference type="NCBI Taxonomy" id="2018305"/>
    <lineage>
        <taxon>Bacteria</taxon>
        <taxon>Pseudomonadati</taxon>
        <taxon>Pseudomonadota</taxon>
        <taxon>Gammaproteobacteria</taxon>
        <taxon>Alteromonadales</taxon>
        <taxon>Shewanellaceae</taxon>
        <taxon>Shewanella</taxon>
    </lineage>
</organism>
<dbReference type="Proteomes" id="UP000198367">
    <property type="component" value="Chromosome"/>
</dbReference>
<protein>
    <submittedName>
        <fullName evidence="1">Uncharacterized protein</fullName>
    </submittedName>
</protein>
<proteinExistence type="predicted"/>
<evidence type="ECO:0000313" key="2">
    <source>
        <dbReference type="Proteomes" id="UP000198367"/>
    </source>
</evidence>
<evidence type="ECO:0000313" key="1">
    <source>
        <dbReference type="EMBL" id="ASK69706.1"/>
    </source>
</evidence>
<accession>A0A220UP59</accession>
<keyword evidence="2" id="KW-1185">Reference proteome</keyword>
<reference evidence="1 2" key="1">
    <citation type="submission" date="2017-07" db="EMBL/GenBank/DDBJ databases">
        <title>Phenotypical and genomic characterization of a clinical isolate of Shewanella bicestrii sp. nov. producing an extended-spectrum beta-lactamase and a new oxacillinase variant.</title>
        <authorList>
            <person name="Jousset A.B."/>
            <person name="Bonnin R.A."/>
            <person name="Girlich D."/>
            <person name="Dabos L."/>
            <person name="Potron A."/>
            <person name="Dortet L."/>
            <person name="Glaser P."/>
            <person name="Naas T."/>
        </authorList>
    </citation>
    <scope>NUCLEOTIDE SEQUENCE [LARGE SCALE GENOMIC DNA]</scope>
    <source>
        <strain evidence="1 2">JAB-1</strain>
    </source>
</reference>
<gene>
    <name evidence="1" type="ORF">CF168_13030</name>
</gene>
<sequence length="74" mass="8389">MNAIIEFEAAKLTTLFSHGDILGIHMFMDQMNIPLDVQDKLYAEISALKHLDPHNVSLAIEHHGQSQLSERLSY</sequence>
<dbReference type="AlphaFoldDB" id="A0A220UP59"/>
<name>A0A220UP59_9GAMM</name>
<dbReference type="EMBL" id="CP022358">
    <property type="protein sequence ID" value="ASK69706.1"/>
    <property type="molecule type" value="Genomic_DNA"/>
</dbReference>